<comment type="caution">
    <text evidence="1">The sequence shown here is derived from an EMBL/GenBank/DDBJ whole genome shotgun (WGS) entry which is preliminary data.</text>
</comment>
<dbReference type="Gene3D" id="1.25.40.10">
    <property type="entry name" value="Tetratricopeptide repeat domain"/>
    <property type="match status" value="1"/>
</dbReference>
<reference evidence="1 2" key="1">
    <citation type="submission" date="2020-08" db="EMBL/GenBank/DDBJ databases">
        <title>Sequencing the genomes of 1000 actinobacteria strains.</title>
        <authorList>
            <person name="Klenk H.-P."/>
        </authorList>
    </citation>
    <scope>NUCLEOTIDE SEQUENCE [LARGE SCALE GENOMIC DNA]</scope>
    <source>
        <strain evidence="1 2">DSM 44598</strain>
    </source>
</reference>
<evidence type="ECO:0000313" key="2">
    <source>
        <dbReference type="Proteomes" id="UP000579647"/>
    </source>
</evidence>
<dbReference type="Proteomes" id="UP000579647">
    <property type="component" value="Unassembled WGS sequence"/>
</dbReference>
<accession>A0A840W392</accession>
<gene>
    <name evidence="1" type="ORF">HNR07_001581</name>
</gene>
<proteinExistence type="predicted"/>
<dbReference type="EMBL" id="JACHDO010000001">
    <property type="protein sequence ID" value="MBB5490444.1"/>
    <property type="molecule type" value="Genomic_DNA"/>
</dbReference>
<dbReference type="PANTHER" id="PTHR11102">
    <property type="entry name" value="SEL-1-LIKE PROTEIN"/>
    <property type="match status" value="1"/>
</dbReference>
<dbReference type="InterPro" id="IPR050767">
    <property type="entry name" value="Sel1_AlgK"/>
</dbReference>
<protein>
    <recommendedName>
        <fullName evidence="3">Sel1 repeat family protein</fullName>
    </recommendedName>
</protein>
<dbReference type="SMART" id="SM00671">
    <property type="entry name" value="SEL1"/>
    <property type="match status" value="3"/>
</dbReference>
<dbReference type="SUPFAM" id="SSF81901">
    <property type="entry name" value="HCP-like"/>
    <property type="match status" value="1"/>
</dbReference>
<dbReference type="Pfam" id="PF08238">
    <property type="entry name" value="Sel1"/>
    <property type="match status" value="4"/>
</dbReference>
<dbReference type="RefSeq" id="WP_184363816.1">
    <property type="nucleotide sequence ID" value="NZ_BAAAKM010000160.1"/>
</dbReference>
<organism evidence="1 2">
    <name type="scientific">Nocardiopsis metallicus</name>
    <dbReference type="NCBI Taxonomy" id="179819"/>
    <lineage>
        <taxon>Bacteria</taxon>
        <taxon>Bacillati</taxon>
        <taxon>Actinomycetota</taxon>
        <taxon>Actinomycetes</taxon>
        <taxon>Streptosporangiales</taxon>
        <taxon>Nocardiopsidaceae</taxon>
        <taxon>Nocardiopsis</taxon>
    </lineage>
</organism>
<dbReference type="AlphaFoldDB" id="A0A840W392"/>
<evidence type="ECO:0008006" key="3">
    <source>
        <dbReference type="Google" id="ProtNLM"/>
    </source>
</evidence>
<dbReference type="InterPro" id="IPR011990">
    <property type="entry name" value="TPR-like_helical_dom_sf"/>
</dbReference>
<evidence type="ECO:0000313" key="1">
    <source>
        <dbReference type="EMBL" id="MBB5490444.1"/>
    </source>
</evidence>
<dbReference type="InterPro" id="IPR006597">
    <property type="entry name" value="Sel1-like"/>
</dbReference>
<keyword evidence="2" id="KW-1185">Reference proteome</keyword>
<dbReference type="PANTHER" id="PTHR11102:SF160">
    <property type="entry name" value="ERAD-ASSOCIATED E3 UBIQUITIN-PROTEIN LIGASE COMPONENT HRD3"/>
    <property type="match status" value="1"/>
</dbReference>
<name>A0A840W392_9ACTN</name>
<sequence>MVDNRTGDIHGTSIQAGVIHGSLTVNTHLPGAPVPGWVEVAMPVPRYGAGELGVHGCLPGSEGVGLPAYVVRDVDSELDQRLSAAAASPRGGLVLVAGASTAGKTRSLVAAVGRTLPERMLVAPPEDADLRPLPGWLAARAERAPQGWVVWLDDLDRHLSASGLTPALIAELGVAGGVVAATIRSHQLEALRPSVTDGDASAPVGVGYAVLKSLPVVVERRWNTQERERARASEDERVVQAASDERFGVAEQLAAGPVLEPIWLGGPDSGHPRGYALVAAAVGLAQAGVASPLTREQIYAAHTAYLPDPPPLPEEVDRAWAWAIRQRSGLAGLLVPADHEGRWRAFDYLTPQGHVPDAVWRTALDTASEQDRIAVGVTARSFEQDDIAEEAFRPLARRGHLDAMFYYAFQLSLRPGQGWVWEAIELYERAAGRGHVEAMFEVAELYAIELPGQELIAEYWYSDAIDHGHSEAVYGLAELLAEERGREGEAESWYRKALEQGDKDAMTGLGRLLGKVGRKKEALDWWRRAAEQGDTHAMYVLTEVLAEEPGREKAAGD</sequence>